<dbReference type="InterPro" id="IPR043129">
    <property type="entry name" value="ATPase_NBD"/>
</dbReference>
<evidence type="ECO:0000259" key="1">
    <source>
        <dbReference type="Pfam" id="PF01869"/>
    </source>
</evidence>
<dbReference type="InterPro" id="IPR002731">
    <property type="entry name" value="ATPase_BadF"/>
</dbReference>
<dbReference type="PANTHER" id="PTHR43190">
    <property type="entry name" value="N-ACETYL-D-GLUCOSAMINE KINASE"/>
    <property type="match status" value="1"/>
</dbReference>
<evidence type="ECO:0000313" key="3">
    <source>
        <dbReference type="Proteomes" id="UP000570361"/>
    </source>
</evidence>
<feature type="domain" description="ATPase BadF/BadG/BcrA/BcrD type" evidence="1">
    <location>
        <begin position="13"/>
        <end position="310"/>
    </location>
</feature>
<name>A0A7W5FNL2_9BACL</name>
<keyword evidence="3" id="KW-1185">Reference proteome</keyword>
<dbReference type="EMBL" id="JACHXK010000007">
    <property type="protein sequence ID" value="MBB3111461.1"/>
    <property type="molecule type" value="Genomic_DNA"/>
</dbReference>
<reference evidence="2 3" key="1">
    <citation type="submission" date="2020-08" db="EMBL/GenBank/DDBJ databases">
        <title>Genomic Encyclopedia of Type Strains, Phase III (KMG-III): the genomes of soil and plant-associated and newly described type strains.</title>
        <authorList>
            <person name="Whitman W."/>
        </authorList>
    </citation>
    <scope>NUCLEOTIDE SEQUENCE [LARGE SCALE GENOMIC DNA]</scope>
    <source>
        <strain evidence="2 3">CECT 5862</strain>
    </source>
</reference>
<gene>
    <name evidence="2" type="ORF">FHS18_003529</name>
</gene>
<organism evidence="2 3">
    <name type="scientific">Paenibacillus phyllosphaerae</name>
    <dbReference type="NCBI Taxonomy" id="274593"/>
    <lineage>
        <taxon>Bacteria</taxon>
        <taxon>Bacillati</taxon>
        <taxon>Bacillota</taxon>
        <taxon>Bacilli</taxon>
        <taxon>Bacillales</taxon>
        <taxon>Paenibacillaceae</taxon>
        <taxon>Paenibacillus</taxon>
    </lineage>
</organism>
<comment type="caution">
    <text evidence="2">The sequence shown here is derived from an EMBL/GenBank/DDBJ whole genome shotgun (WGS) entry which is preliminary data.</text>
</comment>
<dbReference type="RefSeq" id="WP_183601327.1">
    <property type="nucleotide sequence ID" value="NZ_JACHXK010000007.1"/>
</dbReference>
<dbReference type="SUPFAM" id="SSF53067">
    <property type="entry name" value="Actin-like ATPase domain"/>
    <property type="match status" value="2"/>
</dbReference>
<dbReference type="CDD" id="cd24007">
    <property type="entry name" value="ASKHA_NBD_eukNAGK-like"/>
    <property type="match status" value="1"/>
</dbReference>
<dbReference type="Proteomes" id="UP000570361">
    <property type="component" value="Unassembled WGS sequence"/>
</dbReference>
<dbReference type="PANTHER" id="PTHR43190:SF3">
    <property type="entry name" value="N-ACETYL-D-GLUCOSAMINE KINASE"/>
    <property type="match status" value="1"/>
</dbReference>
<dbReference type="Pfam" id="PF01869">
    <property type="entry name" value="BcrAD_BadFG"/>
    <property type="match status" value="1"/>
</dbReference>
<protein>
    <submittedName>
        <fullName evidence="2">N-acetylglucosamine kinase-like BadF-type ATPase</fullName>
    </submittedName>
</protein>
<sequence length="343" mass="36590">MRSNKAFTTRLHVGIDGGGSKTACLVGDEEGNVLACEEGESSNVKSRPREQVEETLLSLIRGTVARAGGAIEDIGSVTLGLAGGHRPADKQRMTDFLKPYLPPSASIQVHNDAETALAAGTWGQAGIVLIAGTGSIAHGYLPERDCGVRVGGWGYLLGDEGSGYDIGRQALMAVTRHADGIDEAAMFSEAVLRHLSIRDPQQLVDRFYESGNARKSIAQLARLVIDMAAQGDETAARIVQQAAQDLSRLAVTARRKMEEAAGGDLKEIPLVLAGGLFGSEFFTEQFMGTIRSRMSGSAVHTLRHPPVIGAYVLGLIQSDVQLAESTIHSILRTWGDTERKIES</sequence>
<evidence type="ECO:0000313" key="2">
    <source>
        <dbReference type="EMBL" id="MBB3111461.1"/>
    </source>
</evidence>
<accession>A0A7W5FNL2</accession>
<dbReference type="GO" id="GO:0016301">
    <property type="term" value="F:kinase activity"/>
    <property type="evidence" value="ECO:0007669"/>
    <property type="project" value="UniProtKB-KW"/>
</dbReference>
<keyword evidence="2" id="KW-0808">Transferase</keyword>
<proteinExistence type="predicted"/>
<dbReference type="InterPro" id="IPR052519">
    <property type="entry name" value="Euk-type_GlcNAc_Kinase"/>
</dbReference>
<dbReference type="AlphaFoldDB" id="A0A7W5FNL2"/>
<keyword evidence="2" id="KW-0418">Kinase</keyword>
<dbReference type="Gene3D" id="3.30.420.40">
    <property type="match status" value="2"/>
</dbReference>